<dbReference type="InterPro" id="IPR016181">
    <property type="entry name" value="Acyl_CoA_acyltransferase"/>
</dbReference>
<evidence type="ECO:0000313" key="2">
    <source>
        <dbReference type="Proteomes" id="UP001597307"/>
    </source>
</evidence>
<name>A0ABW4Q8H3_9MICC</name>
<dbReference type="SUPFAM" id="SSF55729">
    <property type="entry name" value="Acyl-CoA N-acyltransferases (Nat)"/>
    <property type="match status" value="1"/>
</dbReference>
<gene>
    <name evidence="1" type="ORF">ACFSFX_10475</name>
</gene>
<proteinExistence type="predicted"/>
<accession>A0ABW4Q8H3</accession>
<reference evidence="2" key="1">
    <citation type="journal article" date="2019" name="Int. J. Syst. Evol. Microbiol.">
        <title>The Global Catalogue of Microorganisms (GCM) 10K type strain sequencing project: providing services to taxonomists for standard genome sequencing and annotation.</title>
        <authorList>
            <consortium name="The Broad Institute Genomics Platform"/>
            <consortium name="The Broad Institute Genome Sequencing Center for Infectious Disease"/>
            <person name="Wu L."/>
            <person name="Ma J."/>
        </authorList>
    </citation>
    <scope>NUCLEOTIDE SEQUENCE [LARGE SCALE GENOMIC DNA]</scope>
    <source>
        <strain evidence="2">JCM 11496</strain>
    </source>
</reference>
<dbReference type="Proteomes" id="UP001597307">
    <property type="component" value="Unassembled WGS sequence"/>
</dbReference>
<dbReference type="RefSeq" id="WP_343879139.1">
    <property type="nucleotide sequence ID" value="NZ_BAAAIJ010000032.1"/>
</dbReference>
<keyword evidence="2" id="KW-1185">Reference proteome</keyword>
<organism evidence="1 2">
    <name type="scientific">Arthrobacter flavus</name>
    <dbReference type="NCBI Taxonomy" id="95172"/>
    <lineage>
        <taxon>Bacteria</taxon>
        <taxon>Bacillati</taxon>
        <taxon>Actinomycetota</taxon>
        <taxon>Actinomycetes</taxon>
        <taxon>Micrococcales</taxon>
        <taxon>Micrococcaceae</taxon>
        <taxon>Arthrobacter</taxon>
    </lineage>
</organism>
<protein>
    <submittedName>
        <fullName evidence="1">GNAT family N-acetyltransferase</fullName>
    </submittedName>
</protein>
<dbReference type="EMBL" id="JBHUGA010000040">
    <property type="protein sequence ID" value="MFD1847019.1"/>
    <property type="molecule type" value="Genomic_DNA"/>
</dbReference>
<comment type="caution">
    <text evidence="1">The sequence shown here is derived from an EMBL/GenBank/DDBJ whole genome shotgun (WGS) entry which is preliminary data.</text>
</comment>
<evidence type="ECO:0000313" key="1">
    <source>
        <dbReference type="EMBL" id="MFD1847019.1"/>
    </source>
</evidence>
<sequence length="317" mass="33158">MALNYREWRDGDDLELIQLWGGPENAQVEQARALFRPSSNTPWLRCIVAEDMTGTGSAGTGTAETSTGVPVAAAYVFEPKLHNQRLWAYIEVAADHRRTGVGSTLLAMLRHEAGGSPSGATQLRAKVIPGSTGGDFAAASGFGQIQRSRIVKMEPGALSLPVFDDAGGPQLDEAATGSVELTTAVAAWYNAVHAWDPADMTLGQAQQYLLADTTGAGGAVVLRDKPQADGGRIAAFAISYTQTRTDDPADVLVGYDPTLAPAEQEAAAASLLAMLVHQFPVLVEVDDSMTALVNVIDPLLAVGSASVSAPETLVVSD</sequence>
<dbReference type="Gene3D" id="3.40.630.30">
    <property type="match status" value="1"/>
</dbReference>